<evidence type="ECO:0000313" key="1">
    <source>
        <dbReference type="EMBL" id="KAG0248761.1"/>
    </source>
</evidence>
<dbReference type="EMBL" id="JAAAJB010001174">
    <property type="protein sequence ID" value="KAG0248761.1"/>
    <property type="molecule type" value="Genomic_DNA"/>
</dbReference>
<evidence type="ECO:0000313" key="2">
    <source>
        <dbReference type="Proteomes" id="UP000807716"/>
    </source>
</evidence>
<dbReference type="AlphaFoldDB" id="A0A9P6PMJ9"/>
<sequence>MHAFDRLEIKKFGTAFPVLSSATPPGYNNIHWRNGSILGETNKVYLLQSDVQNLTQTNQQSAAYRNLTIDQKTLCQSVYRFRRDLETRKTEEVHQAESAILARRGVSEEGVIAFLQSLNSHEAITGCYNDGLRFRKMQFDLSRAKEGGIDTVIQRVIDMFTMSNGGQLNRVNPSDVLVSISLGEVGVNYALASLHGTFKIKLARK</sequence>
<accession>A0A9P6PMJ9</accession>
<feature type="non-terminal residue" evidence="1">
    <location>
        <position position="205"/>
    </location>
</feature>
<comment type="caution">
    <text evidence="1">The sequence shown here is derived from an EMBL/GenBank/DDBJ whole genome shotgun (WGS) entry which is preliminary data.</text>
</comment>
<organism evidence="1 2">
    <name type="scientific">Actinomortierella ambigua</name>
    <dbReference type="NCBI Taxonomy" id="1343610"/>
    <lineage>
        <taxon>Eukaryota</taxon>
        <taxon>Fungi</taxon>
        <taxon>Fungi incertae sedis</taxon>
        <taxon>Mucoromycota</taxon>
        <taxon>Mortierellomycotina</taxon>
        <taxon>Mortierellomycetes</taxon>
        <taxon>Mortierellales</taxon>
        <taxon>Mortierellaceae</taxon>
        <taxon>Actinomortierella</taxon>
    </lineage>
</organism>
<protein>
    <submittedName>
        <fullName evidence="1">Uncharacterized protein</fullName>
    </submittedName>
</protein>
<dbReference type="Proteomes" id="UP000807716">
    <property type="component" value="Unassembled WGS sequence"/>
</dbReference>
<keyword evidence="2" id="KW-1185">Reference proteome</keyword>
<gene>
    <name evidence="1" type="ORF">DFQ27_000654</name>
</gene>
<proteinExistence type="predicted"/>
<reference evidence="1" key="1">
    <citation type="journal article" date="2020" name="Fungal Divers.">
        <title>Resolving the Mortierellaceae phylogeny through synthesis of multi-gene phylogenetics and phylogenomics.</title>
        <authorList>
            <person name="Vandepol N."/>
            <person name="Liber J."/>
            <person name="Desiro A."/>
            <person name="Na H."/>
            <person name="Kennedy M."/>
            <person name="Barry K."/>
            <person name="Grigoriev I.V."/>
            <person name="Miller A.N."/>
            <person name="O'Donnell K."/>
            <person name="Stajich J.E."/>
            <person name="Bonito G."/>
        </authorList>
    </citation>
    <scope>NUCLEOTIDE SEQUENCE</scope>
    <source>
        <strain evidence="1">BC1065</strain>
    </source>
</reference>
<dbReference type="OrthoDB" id="2382047at2759"/>
<name>A0A9P6PMJ9_9FUNG</name>